<reference evidence="5" key="1">
    <citation type="journal article" date="2013" name="Genome Announc.">
        <title>Draft genome sequence of the grapevine dieback fungus Eutypa lata UCR-EL1.</title>
        <authorList>
            <person name="Blanco-Ulate B."/>
            <person name="Rolshausen P.E."/>
            <person name="Cantu D."/>
        </authorList>
    </citation>
    <scope>NUCLEOTIDE SEQUENCE [LARGE SCALE GENOMIC DNA]</scope>
    <source>
        <strain evidence="5">UCR-EL1</strain>
    </source>
</reference>
<name>M7T517_EUTLA</name>
<keyword evidence="1 2" id="KW-0732">Signal</keyword>
<keyword evidence="5" id="KW-1185">Reference proteome</keyword>
<evidence type="ECO:0000313" key="4">
    <source>
        <dbReference type="EMBL" id="EMR71692.1"/>
    </source>
</evidence>
<dbReference type="PANTHER" id="PTHR40633:SF5">
    <property type="entry name" value="ANCHORED PROTEIN, PUTATIVE (AFU_ORTHOLOGUE AFUA_8G04370)-RELATED"/>
    <property type="match status" value="1"/>
</dbReference>
<dbReference type="STRING" id="1287681.M7T517"/>
<dbReference type="OrthoDB" id="2260257at2759"/>
<gene>
    <name evidence="4" type="ORF">UCREL1_1250</name>
</gene>
<dbReference type="eggNOG" id="ENOG502S6JZ">
    <property type="taxonomic scope" value="Eukaryota"/>
</dbReference>
<evidence type="ECO:0000256" key="2">
    <source>
        <dbReference type="SAM" id="SignalP"/>
    </source>
</evidence>
<feature type="signal peptide" evidence="2">
    <location>
        <begin position="1"/>
        <end position="19"/>
    </location>
</feature>
<sequence length="265" mass="26349">MRSATVAASALAFAASAMAQVEGFAAMSAPTKGEDIAAGSTYSIEWEAGKYTGPVVISLLGGKTPETLVPGAQLAADVPITNNKFSWSVDCSLGTDDTYGIKIASASDESLFQYSFPFHIDNSGCGSEGGDTGSYPTSVISVSHTASHSGYPTAPPVYSTSCESSSIVVPTSSVVIPPVVNTTAPVYPTTAAPPVETTPIVSTPVEVPVSSSLITYVTSAPPATTESASATSAPTPSIVPVAGAGRNAAGSLAALIAIGAAAIAL</sequence>
<evidence type="ECO:0000256" key="1">
    <source>
        <dbReference type="ARBA" id="ARBA00022729"/>
    </source>
</evidence>
<protein>
    <submittedName>
        <fullName evidence="4">Putative gpi anchored serine-threonine rich protein</fullName>
    </submittedName>
</protein>
<organism evidence="4 5">
    <name type="scientific">Eutypa lata (strain UCR-EL1)</name>
    <name type="common">Grapevine dieback disease fungus</name>
    <name type="synonym">Eutypa armeniacae</name>
    <dbReference type="NCBI Taxonomy" id="1287681"/>
    <lineage>
        <taxon>Eukaryota</taxon>
        <taxon>Fungi</taxon>
        <taxon>Dikarya</taxon>
        <taxon>Ascomycota</taxon>
        <taxon>Pezizomycotina</taxon>
        <taxon>Sordariomycetes</taxon>
        <taxon>Xylariomycetidae</taxon>
        <taxon>Xylariales</taxon>
        <taxon>Diatrypaceae</taxon>
        <taxon>Eutypa</taxon>
    </lineage>
</organism>
<dbReference type="AlphaFoldDB" id="M7T517"/>
<dbReference type="EMBL" id="KB705597">
    <property type="protein sequence ID" value="EMR71692.1"/>
    <property type="molecule type" value="Genomic_DNA"/>
</dbReference>
<dbReference type="Proteomes" id="UP000012174">
    <property type="component" value="Unassembled WGS sequence"/>
</dbReference>
<evidence type="ECO:0000313" key="5">
    <source>
        <dbReference type="Proteomes" id="UP000012174"/>
    </source>
</evidence>
<proteinExistence type="predicted"/>
<accession>M7T517</accession>
<dbReference type="InterPro" id="IPR052982">
    <property type="entry name" value="SRP1/TIP1-like"/>
</dbReference>
<dbReference type="KEGG" id="ela:UCREL1_1250"/>
<feature type="chain" id="PRO_5004085259" evidence="2">
    <location>
        <begin position="20"/>
        <end position="265"/>
    </location>
</feature>
<dbReference type="InterPro" id="IPR018466">
    <property type="entry name" value="Kre9/Knh1-like_N"/>
</dbReference>
<dbReference type="Pfam" id="PF10342">
    <property type="entry name" value="Kre9_KNH"/>
    <property type="match status" value="1"/>
</dbReference>
<dbReference type="OMA" id="ITWQAKP"/>
<evidence type="ECO:0000259" key="3">
    <source>
        <dbReference type="Pfam" id="PF10342"/>
    </source>
</evidence>
<dbReference type="HOGENOM" id="CLU_069672_1_0_1"/>
<feature type="domain" description="Yeast cell wall synthesis Kre9/Knh1-like N-terminal" evidence="3">
    <location>
        <begin position="29"/>
        <end position="120"/>
    </location>
</feature>
<dbReference type="PANTHER" id="PTHR40633">
    <property type="entry name" value="MATRIX PROTEIN, PUTATIVE (AFU_ORTHOLOGUE AFUA_8G05410)-RELATED"/>
    <property type="match status" value="1"/>
</dbReference>